<sequence>MMQRGQVGRQVIGVDVDADILNMALHNSTELEVNMELMQCDLAQPLPWRGSLVDTIVTFPPLGHRRKGVPDMEFLSNAFKVAQTVYSLHKTATRKQVKQAALGAGAQSTEVLCELRYELPAPYKMPEEGQEVTIALDLWRFTMRSSARSCPAT</sequence>
<accession>A0ABP0UY96</accession>
<dbReference type="CDD" id="cd02440">
    <property type="entry name" value="AdoMet_MTases"/>
    <property type="match status" value="1"/>
</dbReference>
<name>A0ABP0UY96_9BRYO</name>
<keyword evidence="2" id="KW-1185">Reference proteome</keyword>
<evidence type="ECO:0000313" key="1">
    <source>
        <dbReference type="EMBL" id="CAK9233538.1"/>
    </source>
</evidence>
<protein>
    <submittedName>
        <fullName evidence="1">Uncharacterized protein</fullName>
    </submittedName>
</protein>
<dbReference type="InterPro" id="IPR051720">
    <property type="entry name" value="rRNA_MeTrfase/Polyamine_Synth"/>
</dbReference>
<dbReference type="Gene3D" id="3.40.50.150">
    <property type="entry name" value="Vaccinia Virus protein VP39"/>
    <property type="match status" value="1"/>
</dbReference>
<dbReference type="SUPFAM" id="SSF53335">
    <property type="entry name" value="S-adenosyl-L-methionine-dependent methyltransferases"/>
    <property type="match status" value="1"/>
</dbReference>
<dbReference type="InterPro" id="IPR029063">
    <property type="entry name" value="SAM-dependent_MTases_sf"/>
</dbReference>
<dbReference type="PANTHER" id="PTHR23290">
    <property type="entry name" value="RRNA N6-ADENOSINE-METHYLTRANSFERASE METTL5"/>
    <property type="match status" value="1"/>
</dbReference>
<dbReference type="Proteomes" id="UP001497512">
    <property type="component" value="Chromosome 8"/>
</dbReference>
<evidence type="ECO:0000313" key="2">
    <source>
        <dbReference type="Proteomes" id="UP001497512"/>
    </source>
</evidence>
<proteinExistence type="predicted"/>
<organism evidence="1 2">
    <name type="scientific">Sphagnum troendelagicum</name>
    <dbReference type="NCBI Taxonomy" id="128251"/>
    <lineage>
        <taxon>Eukaryota</taxon>
        <taxon>Viridiplantae</taxon>
        <taxon>Streptophyta</taxon>
        <taxon>Embryophyta</taxon>
        <taxon>Bryophyta</taxon>
        <taxon>Sphagnophytina</taxon>
        <taxon>Sphagnopsida</taxon>
        <taxon>Sphagnales</taxon>
        <taxon>Sphagnaceae</taxon>
        <taxon>Sphagnum</taxon>
    </lineage>
</organism>
<dbReference type="PANTHER" id="PTHR23290:SF0">
    <property type="entry name" value="RRNA N6-ADENOSINE-METHYLTRANSFERASE METTL5"/>
    <property type="match status" value="1"/>
</dbReference>
<gene>
    <name evidence="1" type="ORF">CSSPTR1EN2_LOCUS21536</name>
</gene>
<dbReference type="EMBL" id="OZ019900">
    <property type="protein sequence ID" value="CAK9233538.1"/>
    <property type="molecule type" value="Genomic_DNA"/>
</dbReference>
<reference evidence="1" key="1">
    <citation type="submission" date="2024-02" db="EMBL/GenBank/DDBJ databases">
        <authorList>
            <consortium name="ELIXIR-Norway"/>
            <consortium name="Elixir Norway"/>
        </authorList>
    </citation>
    <scope>NUCLEOTIDE SEQUENCE</scope>
</reference>